<evidence type="ECO:0000256" key="7">
    <source>
        <dbReference type="ARBA" id="ARBA00022840"/>
    </source>
</evidence>
<evidence type="ECO:0000256" key="5">
    <source>
        <dbReference type="ARBA" id="ARBA00022679"/>
    </source>
</evidence>
<reference evidence="13" key="1">
    <citation type="submission" date="2016-11" db="UniProtKB">
        <authorList>
            <consortium name="WormBaseParasite"/>
        </authorList>
    </citation>
    <scope>IDENTIFICATION</scope>
</reference>
<dbReference type="Pfam" id="PF04928">
    <property type="entry name" value="PAP_central"/>
    <property type="match status" value="1"/>
</dbReference>
<dbReference type="Proteomes" id="UP000095281">
    <property type="component" value="Unplaced"/>
</dbReference>
<dbReference type="GO" id="GO:0006397">
    <property type="term" value="P:mRNA processing"/>
    <property type="evidence" value="ECO:0007669"/>
    <property type="project" value="UniProtKB-KW"/>
</dbReference>
<feature type="compositionally biased region" description="Low complexity" evidence="10">
    <location>
        <begin position="33"/>
        <end position="43"/>
    </location>
</feature>
<dbReference type="SUPFAM" id="SSF81631">
    <property type="entry name" value="PAP/OAS1 substrate-binding domain"/>
    <property type="match status" value="1"/>
</dbReference>
<feature type="compositionally biased region" description="Basic and acidic residues" evidence="10">
    <location>
        <begin position="46"/>
        <end position="66"/>
    </location>
</feature>
<accession>A0A1I8BRP2</accession>
<evidence type="ECO:0000256" key="6">
    <source>
        <dbReference type="ARBA" id="ARBA00022741"/>
    </source>
</evidence>
<protein>
    <recommendedName>
        <fullName evidence="3">polynucleotide adenylyltransferase</fullName>
        <ecNumber evidence="3">2.7.7.19</ecNumber>
    </recommendedName>
</protein>
<dbReference type="GO" id="GO:0005634">
    <property type="term" value="C:nucleus"/>
    <property type="evidence" value="ECO:0007669"/>
    <property type="project" value="UniProtKB-SubCell"/>
</dbReference>
<keyword evidence="7" id="KW-0067">ATP-binding</keyword>
<dbReference type="Gene3D" id="1.10.1410.10">
    <property type="match status" value="1"/>
</dbReference>
<dbReference type="PANTHER" id="PTHR10682">
    <property type="entry name" value="POLY A POLYMERASE"/>
    <property type="match status" value="1"/>
</dbReference>
<dbReference type="Gene3D" id="3.30.70.590">
    <property type="entry name" value="Poly(A) polymerase predicted RNA binding domain"/>
    <property type="match status" value="1"/>
</dbReference>
<feature type="region of interest" description="Disordered" evidence="10">
    <location>
        <begin position="30"/>
        <end position="66"/>
    </location>
</feature>
<evidence type="ECO:0000256" key="1">
    <source>
        <dbReference type="ARBA" id="ARBA00004123"/>
    </source>
</evidence>
<feature type="domain" description="Poly(A) polymerase central" evidence="11">
    <location>
        <begin position="321"/>
        <end position="477"/>
    </location>
</feature>
<evidence type="ECO:0000259" key="11">
    <source>
        <dbReference type="Pfam" id="PF04928"/>
    </source>
</evidence>
<evidence type="ECO:0000256" key="3">
    <source>
        <dbReference type="ARBA" id="ARBA00012388"/>
    </source>
</evidence>
<keyword evidence="5" id="KW-0808">Transferase</keyword>
<keyword evidence="6" id="KW-0547">Nucleotide-binding</keyword>
<dbReference type="InterPro" id="IPR043519">
    <property type="entry name" value="NT_sf"/>
</dbReference>
<comment type="catalytic activity">
    <reaction evidence="9">
        <text>RNA(n) + ATP = RNA(n)-3'-adenine ribonucleotide + diphosphate</text>
        <dbReference type="Rhea" id="RHEA:11332"/>
        <dbReference type="Rhea" id="RHEA-COMP:14527"/>
        <dbReference type="Rhea" id="RHEA-COMP:17347"/>
        <dbReference type="ChEBI" id="CHEBI:30616"/>
        <dbReference type="ChEBI" id="CHEBI:33019"/>
        <dbReference type="ChEBI" id="CHEBI:140395"/>
        <dbReference type="ChEBI" id="CHEBI:173115"/>
        <dbReference type="EC" id="2.7.7.19"/>
    </reaction>
</comment>
<keyword evidence="12" id="KW-1185">Reference proteome</keyword>
<keyword evidence="4" id="KW-0507">mRNA processing</keyword>
<evidence type="ECO:0000256" key="8">
    <source>
        <dbReference type="ARBA" id="ARBA00023242"/>
    </source>
</evidence>
<evidence type="ECO:0000256" key="4">
    <source>
        <dbReference type="ARBA" id="ARBA00022664"/>
    </source>
</evidence>
<dbReference type="GO" id="GO:0005524">
    <property type="term" value="F:ATP binding"/>
    <property type="evidence" value="ECO:0007669"/>
    <property type="project" value="UniProtKB-KW"/>
</dbReference>
<comment type="subcellular location">
    <subcellularLocation>
        <location evidence="1">Nucleus</location>
    </subcellularLocation>
</comment>
<organism evidence="12 13">
    <name type="scientific">Meloidogyne hapla</name>
    <name type="common">Root-knot nematode worm</name>
    <dbReference type="NCBI Taxonomy" id="6305"/>
    <lineage>
        <taxon>Eukaryota</taxon>
        <taxon>Metazoa</taxon>
        <taxon>Ecdysozoa</taxon>
        <taxon>Nematoda</taxon>
        <taxon>Chromadorea</taxon>
        <taxon>Rhabditida</taxon>
        <taxon>Tylenchina</taxon>
        <taxon>Tylenchomorpha</taxon>
        <taxon>Tylenchoidea</taxon>
        <taxon>Meloidogynidae</taxon>
        <taxon>Meloidogyninae</taxon>
        <taxon>Meloidogyne</taxon>
    </lineage>
</organism>
<dbReference type="GO" id="GO:1990817">
    <property type="term" value="F:poly(A) RNA polymerase activity"/>
    <property type="evidence" value="ECO:0007669"/>
    <property type="project" value="UniProtKB-EC"/>
</dbReference>
<keyword evidence="8" id="KW-0539">Nucleus</keyword>
<evidence type="ECO:0000313" key="12">
    <source>
        <dbReference type="Proteomes" id="UP000095281"/>
    </source>
</evidence>
<dbReference type="WBParaSite" id="MhA1_Contig518.frz3.gene18">
    <property type="protein sequence ID" value="MhA1_Contig518.frz3.gene18"/>
    <property type="gene ID" value="MhA1_Contig518.frz3.gene18"/>
</dbReference>
<dbReference type="AlphaFoldDB" id="A0A1I8BRP2"/>
<evidence type="ECO:0000256" key="10">
    <source>
        <dbReference type="SAM" id="MobiDB-lite"/>
    </source>
</evidence>
<evidence type="ECO:0000256" key="2">
    <source>
        <dbReference type="ARBA" id="ARBA00010912"/>
    </source>
</evidence>
<name>A0A1I8BRP2_MELHA</name>
<sequence>MKTLSISTKGDESLKITNDFLQDSLTLESLQKSSSESAYTEESSNTEEKSSKNETKKLAEAKASRKAEKNLIKKLRRNNKIKAKPDKEATPENLYNEENDLIKKGNESYDANTELIQLLKVKGYWESHRKAAAVGKDKSLEETIDDVKKIIGEWNENAFTVISGSYLLNIESIESDVDFIVILPFYYDKINSHKFITKNMLDHQFLGIQSQCNFGNREECSKDKQGSLYCKLCEYKETSWLRRITTGVAEINAKIHGYSFDLAFVAYPWEGNSQQVIDFKENEEDSKSIDKVDDFIFNFTEKFGYDLKYDRFGMLNALSDHYIYNGKLGFFSGTSLTILVAHLLIDNHTKNHTVYQLLSKFFELYSQNYHKKKEIEQKNLEETDPIILPENSNKYLEAREAIDWNIEKELKDRKKLYIYNEKIDKSKIMEKHSKLVWPIITPGFPKQNAGYNINMSTRSIMWREMKKAHSFLIKNIKEALKLKSKMSKNDVASDLHYLRKQWEDLLLDGDDFSKRYDQYLAIVCTYSPKSKFGEEFCDFSTTRIRLQLLFTIETEVDAICHANLQKPIRNKKECPKKFTKKGWLCIIWLVGIDYGKDLNDTMIDTEKINLEKLENEEGKNILFEFKQNVLESYKPRGPYNAKMSGEARDKIMQELGFGVKYLKKEDIQKWLLN</sequence>
<dbReference type="InterPro" id="IPR007012">
    <property type="entry name" value="PolA_pol_cen_dom"/>
</dbReference>
<evidence type="ECO:0000256" key="9">
    <source>
        <dbReference type="ARBA" id="ARBA00048830"/>
    </source>
</evidence>
<evidence type="ECO:0000313" key="13">
    <source>
        <dbReference type="WBParaSite" id="MhA1_Contig518.frz3.gene18"/>
    </source>
</evidence>
<proteinExistence type="inferred from homology"/>
<dbReference type="PANTHER" id="PTHR10682:SF10">
    <property type="entry name" value="POLYNUCLEOTIDE ADENYLYLTRANSFERASE"/>
    <property type="match status" value="1"/>
</dbReference>
<dbReference type="EC" id="2.7.7.19" evidence="3"/>
<comment type="similarity">
    <text evidence="2">Belongs to the poly(A) polymerase family.</text>
</comment>
<dbReference type="Gene3D" id="3.30.460.10">
    <property type="entry name" value="Beta Polymerase, domain 2"/>
    <property type="match status" value="1"/>
</dbReference>